<feature type="compositionally biased region" description="Basic and acidic residues" evidence="1">
    <location>
        <begin position="54"/>
        <end position="63"/>
    </location>
</feature>
<evidence type="ECO:0000313" key="3">
    <source>
        <dbReference type="WBParaSite" id="PgB03_g158_t07"/>
    </source>
</evidence>
<proteinExistence type="predicted"/>
<evidence type="ECO:0000256" key="1">
    <source>
        <dbReference type="SAM" id="MobiDB-lite"/>
    </source>
</evidence>
<protein>
    <submittedName>
        <fullName evidence="3">Protein Malvolio</fullName>
    </submittedName>
</protein>
<feature type="compositionally biased region" description="Basic residues" evidence="1">
    <location>
        <begin position="42"/>
        <end position="53"/>
    </location>
</feature>
<accession>A0A914ZI01</accession>
<name>A0A914ZI01_PARUN</name>
<dbReference type="Proteomes" id="UP000887569">
    <property type="component" value="Unplaced"/>
</dbReference>
<sequence>MVGPAELRMKGKGAVDRPKDCEPSSANAIVKTGQVVQINMTTRRKRSHRRVHLKYGDKVSRNM</sequence>
<dbReference type="WBParaSite" id="PgB03_g158_t07">
    <property type="protein sequence ID" value="PgB03_g158_t07"/>
    <property type="gene ID" value="PgB03_g158"/>
</dbReference>
<feature type="compositionally biased region" description="Basic and acidic residues" evidence="1">
    <location>
        <begin position="7"/>
        <end position="22"/>
    </location>
</feature>
<reference evidence="3" key="1">
    <citation type="submission" date="2022-11" db="UniProtKB">
        <authorList>
            <consortium name="WormBaseParasite"/>
        </authorList>
    </citation>
    <scope>IDENTIFICATION</scope>
</reference>
<organism evidence="2 3">
    <name type="scientific">Parascaris univalens</name>
    <name type="common">Nematode worm</name>
    <dbReference type="NCBI Taxonomy" id="6257"/>
    <lineage>
        <taxon>Eukaryota</taxon>
        <taxon>Metazoa</taxon>
        <taxon>Ecdysozoa</taxon>
        <taxon>Nematoda</taxon>
        <taxon>Chromadorea</taxon>
        <taxon>Rhabditida</taxon>
        <taxon>Spirurina</taxon>
        <taxon>Ascaridomorpha</taxon>
        <taxon>Ascaridoidea</taxon>
        <taxon>Ascarididae</taxon>
        <taxon>Parascaris</taxon>
    </lineage>
</organism>
<keyword evidence="2" id="KW-1185">Reference proteome</keyword>
<feature type="region of interest" description="Disordered" evidence="1">
    <location>
        <begin position="1"/>
        <end position="25"/>
    </location>
</feature>
<feature type="region of interest" description="Disordered" evidence="1">
    <location>
        <begin position="41"/>
        <end position="63"/>
    </location>
</feature>
<evidence type="ECO:0000313" key="2">
    <source>
        <dbReference type="Proteomes" id="UP000887569"/>
    </source>
</evidence>
<dbReference type="AlphaFoldDB" id="A0A914ZI01"/>